<organism evidence="2 3">
    <name type="scientific">Mycena belliarum</name>
    <dbReference type="NCBI Taxonomy" id="1033014"/>
    <lineage>
        <taxon>Eukaryota</taxon>
        <taxon>Fungi</taxon>
        <taxon>Dikarya</taxon>
        <taxon>Basidiomycota</taxon>
        <taxon>Agaricomycotina</taxon>
        <taxon>Agaricomycetes</taxon>
        <taxon>Agaricomycetidae</taxon>
        <taxon>Agaricales</taxon>
        <taxon>Marasmiineae</taxon>
        <taxon>Mycenaceae</taxon>
        <taxon>Mycena</taxon>
    </lineage>
</organism>
<reference evidence="2" key="1">
    <citation type="submission" date="2023-03" db="EMBL/GenBank/DDBJ databases">
        <title>Massive genome expansion in bonnet fungi (Mycena s.s.) driven by repeated elements and novel gene families across ecological guilds.</title>
        <authorList>
            <consortium name="Lawrence Berkeley National Laboratory"/>
            <person name="Harder C.B."/>
            <person name="Miyauchi S."/>
            <person name="Viragh M."/>
            <person name="Kuo A."/>
            <person name="Thoen E."/>
            <person name="Andreopoulos B."/>
            <person name="Lu D."/>
            <person name="Skrede I."/>
            <person name="Drula E."/>
            <person name="Henrissat B."/>
            <person name="Morin E."/>
            <person name="Kohler A."/>
            <person name="Barry K."/>
            <person name="LaButti K."/>
            <person name="Morin E."/>
            <person name="Salamov A."/>
            <person name="Lipzen A."/>
            <person name="Mereny Z."/>
            <person name="Hegedus B."/>
            <person name="Baldrian P."/>
            <person name="Stursova M."/>
            <person name="Weitz H."/>
            <person name="Taylor A."/>
            <person name="Grigoriev I.V."/>
            <person name="Nagy L.G."/>
            <person name="Martin F."/>
            <person name="Kauserud H."/>
        </authorList>
    </citation>
    <scope>NUCLEOTIDE SEQUENCE</scope>
    <source>
        <strain evidence="2">CBHHK173m</strain>
    </source>
</reference>
<keyword evidence="3" id="KW-1185">Reference proteome</keyword>
<sequence>MALRYVFVRLYEGRFGELGAEARGSTGRTGRECGRGTEWCVGWQRDTEAGAAALWFVWFFEGWDTLRAEPEPAWRALMALLLLLVVVRFRYHSTLCPPHQYTVPLLPSVLSEMHDGEGEGAAADYGHRPPQPVHLALVLASPSTTCAPAFLLPLALDCTLPAIHPLVLRAPVSASALCAPPEIFISTSCLSRVLSIFVASLAPLPSRFVSSVVPCRLGSISGSSSSPSRPRPSPGPSRLLPAPPARLLFFARVQAGGRTGALPSLARDRREAGERWVAGGGPGPRRRTSSSKNARPAVRFEAQLPAYPVSAPPAADADSAAVTSGTSASTKAAQTGLSAAEVDAARAVPFVATDLDADVKMHDDALGAASHRARHRAGRCTPPGGLERDDFIAAARPVYMRIAEHHSPSTFFARILCPPSAADSIHTPIPPPPPESTTGEEGMRAGWLPHGACFLPRAVLHQAGHTQVEVHVDGAVAGNGSFEAQFGGREEDTYVSETVGEGRRSWPEWDAPLWAGHRFADDEGCEACDGVQDVVFTGATDPRHGMAWHHYEYAGRPLPQRNRTLGLATYYISGHLLGRNTFEGSWQMVMQDVLVPSLGGIVCFARGEE</sequence>
<feature type="region of interest" description="Disordered" evidence="1">
    <location>
        <begin position="261"/>
        <end position="295"/>
    </location>
</feature>
<comment type="caution">
    <text evidence="2">The sequence shown here is derived from an EMBL/GenBank/DDBJ whole genome shotgun (WGS) entry which is preliminary data.</text>
</comment>
<protein>
    <submittedName>
        <fullName evidence="2">Uncharacterized protein</fullName>
    </submittedName>
</protein>
<feature type="region of interest" description="Disordered" evidence="1">
    <location>
        <begin position="219"/>
        <end position="238"/>
    </location>
</feature>
<feature type="compositionally biased region" description="Low complexity" evidence="1">
    <location>
        <begin position="219"/>
        <end position="228"/>
    </location>
</feature>
<dbReference type="AlphaFoldDB" id="A0AAD6TPP7"/>
<dbReference type="Proteomes" id="UP001222325">
    <property type="component" value="Unassembled WGS sequence"/>
</dbReference>
<accession>A0AAD6TPP7</accession>
<dbReference type="EMBL" id="JARJCN010000149">
    <property type="protein sequence ID" value="KAJ7067769.1"/>
    <property type="molecule type" value="Genomic_DNA"/>
</dbReference>
<evidence type="ECO:0000256" key="1">
    <source>
        <dbReference type="SAM" id="MobiDB-lite"/>
    </source>
</evidence>
<evidence type="ECO:0000313" key="3">
    <source>
        <dbReference type="Proteomes" id="UP001222325"/>
    </source>
</evidence>
<gene>
    <name evidence="2" type="ORF">B0H15DRAFT_935377</name>
</gene>
<evidence type="ECO:0000313" key="2">
    <source>
        <dbReference type="EMBL" id="KAJ7067769.1"/>
    </source>
</evidence>
<name>A0AAD6TPP7_9AGAR</name>
<proteinExistence type="predicted"/>